<proteinExistence type="inferred from homology"/>
<comment type="subcellular location">
    <subcellularLocation>
        <location evidence="1">Membrane</location>
        <topology evidence="1">Multi-pass membrane protein</topology>
    </subcellularLocation>
</comment>
<evidence type="ECO:0000313" key="11">
    <source>
        <dbReference type="EMBL" id="OIR04450.1"/>
    </source>
</evidence>
<dbReference type="PANTHER" id="PTHR11562:SF17">
    <property type="entry name" value="RE54080P-RELATED"/>
    <property type="match status" value="1"/>
</dbReference>
<keyword evidence="4 8" id="KW-0812">Transmembrane</keyword>
<dbReference type="NCBIfam" id="TIGR01297">
    <property type="entry name" value="CDF"/>
    <property type="match status" value="1"/>
</dbReference>
<keyword evidence="6" id="KW-0406">Ion transport</keyword>
<accession>A0A1J5S8J0</accession>
<dbReference type="Pfam" id="PF01545">
    <property type="entry name" value="Cation_efflux"/>
    <property type="match status" value="1"/>
</dbReference>
<dbReference type="EMBL" id="MLJW01000057">
    <property type="protein sequence ID" value="OIR04450.1"/>
    <property type="molecule type" value="Genomic_DNA"/>
</dbReference>
<feature type="domain" description="Cation efflux protein cytoplasmic" evidence="10">
    <location>
        <begin position="219"/>
        <end position="293"/>
    </location>
</feature>
<protein>
    <submittedName>
        <fullName evidence="11">Cadmium, cobalt and zinc/H(+)-K(+) antiporter</fullName>
    </submittedName>
</protein>
<comment type="caution">
    <text evidence="11">The sequence shown here is derived from an EMBL/GenBank/DDBJ whole genome shotgun (WGS) entry which is preliminary data.</text>
</comment>
<feature type="transmembrane region" description="Helical" evidence="8">
    <location>
        <begin position="61"/>
        <end position="77"/>
    </location>
</feature>
<evidence type="ECO:0000259" key="10">
    <source>
        <dbReference type="Pfam" id="PF16916"/>
    </source>
</evidence>
<organism evidence="11">
    <name type="scientific">mine drainage metagenome</name>
    <dbReference type="NCBI Taxonomy" id="410659"/>
    <lineage>
        <taxon>unclassified sequences</taxon>
        <taxon>metagenomes</taxon>
        <taxon>ecological metagenomes</taxon>
    </lineage>
</organism>
<evidence type="ECO:0000256" key="4">
    <source>
        <dbReference type="ARBA" id="ARBA00022692"/>
    </source>
</evidence>
<dbReference type="AlphaFoldDB" id="A0A1J5S8J0"/>
<dbReference type="SUPFAM" id="SSF161111">
    <property type="entry name" value="Cation efflux protein transmembrane domain-like"/>
    <property type="match status" value="1"/>
</dbReference>
<evidence type="ECO:0000256" key="8">
    <source>
        <dbReference type="SAM" id="Phobius"/>
    </source>
</evidence>
<feature type="transmembrane region" description="Helical" evidence="8">
    <location>
        <begin position="190"/>
        <end position="207"/>
    </location>
</feature>
<feature type="transmembrane region" description="Helical" evidence="8">
    <location>
        <begin position="122"/>
        <end position="146"/>
    </location>
</feature>
<evidence type="ECO:0000256" key="5">
    <source>
        <dbReference type="ARBA" id="ARBA00022989"/>
    </source>
</evidence>
<evidence type="ECO:0000256" key="3">
    <source>
        <dbReference type="ARBA" id="ARBA00022448"/>
    </source>
</evidence>
<gene>
    <name evidence="11" type="primary">czcD_5</name>
    <name evidence="11" type="ORF">GALL_133810</name>
</gene>
<sequence>MSIEHSHAHGHIHAHAPKDFSRAFAIGIALNVAFVAIEAFYGWKANSLALLADAGHNLSDVVGLILAWGGVLAGRLRPDVRHTYGWKRATILAAFANALILLVAMGSLIWEAIGRLSAPEPASGITIMAVAGVGILVNSATALLFMHGSKDDLNIRGAFLHMAADALVSAGVVVAGGLALWFGWNWLDPVASLLIAVVIVLGTWGLFHESLHLLFDGVPKEIDLPAVASFLESLPGVESVHDLHIWAMGTSQVALTAHLVMPDGALGDAFLDDVAEELHHRFEIVHPTIQIESSFTHHGCEHTHEYEQSKWSGK</sequence>
<dbReference type="GO" id="GO:0005886">
    <property type="term" value="C:plasma membrane"/>
    <property type="evidence" value="ECO:0007669"/>
    <property type="project" value="TreeGrafter"/>
</dbReference>
<evidence type="ECO:0000256" key="6">
    <source>
        <dbReference type="ARBA" id="ARBA00023065"/>
    </source>
</evidence>
<name>A0A1J5S8J0_9ZZZZ</name>
<keyword evidence="7 8" id="KW-0472">Membrane</keyword>
<evidence type="ECO:0000259" key="9">
    <source>
        <dbReference type="Pfam" id="PF01545"/>
    </source>
</evidence>
<dbReference type="PANTHER" id="PTHR11562">
    <property type="entry name" value="CATION EFFLUX PROTEIN/ ZINC TRANSPORTER"/>
    <property type="match status" value="1"/>
</dbReference>
<dbReference type="Pfam" id="PF16916">
    <property type="entry name" value="ZT_dimer"/>
    <property type="match status" value="1"/>
</dbReference>
<dbReference type="Gene3D" id="1.20.1510.10">
    <property type="entry name" value="Cation efflux protein transmembrane domain"/>
    <property type="match status" value="1"/>
</dbReference>
<dbReference type="InterPro" id="IPR027470">
    <property type="entry name" value="Cation_efflux_CTD"/>
</dbReference>
<comment type="similarity">
    <text evidence="2">Belongs to the cation diffusion facilitator (CDF) transporter (TC 2.A.4) family. SLC30A subfamily.</text>
</comment>
<feature type="domain" description="Cation efflux protein transmembrane" evidence="9">
    <location>
        <begin position="26"/>
        <end position="214"/>
    </location>
</feature>
<dbReference type="GO" id="GO:0005385">
    <property type="term" value="F:zinc ion transmembrane transporter activity"/>
    <property type="evidence" value="ECO:0007669"/>
    <property type="project" value="TreeGrafter"/>
</dbReference>
<dbReference type="InterPro" id="IPR002524">
    <property type="entry name" value="Cation_efflux"/>
</dbReference>
<evidence type="ECO:0000256" key="2">
    <source>
        <dbReference type="ARBA" id="ARBA00008873"/>
    </source>
</evidence>
<feature type="transmembrane region" description="Helical" evidence="8">
    <location>
        <begin position="89"/>
        <end position="110"/>
    </location>
</feature>
<feature type="transmembrane region" description="Helical" evidence="8">
    <location>
        <begin position="20"/>
        <end position="41"/>
    </location>
</feature>
<reference evidence="11" key="1">
    <citation type="submission" date="2016-10" db="EMBL/GenBank/DDBJ databases">
        <title>Sequence of Gallionella enrichment culture.</title>
        <authorList>
            <person name="Poehlein A."/>
            <person name="Muehling M."/>
            <person name="Daniel R."/>
        </authorList>
    </citation>
    <scope>NUCLEOTIDE SEQUENCE</scope>
</reference>
<dbReference type="InterPro" id="IPR050681">
    <property type="entry name" value="CDF/SLC30A"/>
</dbReference>
<evidence type="ECO:0000256" key="7">
    <source>
        <dbReference type="ARBA" id="ARBA00023136"/>
    </source>
</evidence>
<dbReference type="SUPFAM" id="SSF160240">
    <property type="entry name" value="Cation efflux protein cytoplasmic domain-like"/>
    <property type="match status" value="1"/>
</dbReference>
<keyword evidence="3" id="KW-0813">Transport</keyword>
<dbReference type="InterPro" id="IPR027469">
    <property type="entry name" value="Cation_efflux_TMD_sf"/>
</dbReference>
<dbReference type="InterPro" id="IPR058533">
    <property type="entry name" value="Cation_efflux_TM"/>
</dbReference>
<dbReference type="InterPro" id="IPR036837">
    <property type="entry name" value="Cation_efflux_CTD_sf"/>
</dbReference>
<evidence type="ECO:0000256" key="1">
    <source>
        <dbReference type="ARBA" id="ARBA00004141"/>
    </source>
</evidence>
<feature type="transmembrane region" description="Helical" evidence="8">
    <location>
        <begin position="158"/>
        <end position="184"/>
    </location>
</feature>
<keyword evidence="5 8" id="KW-1133">Transmembrane helix</keyword>